<evidence type="ECO:0000313" key="1">
    <source>
        <dbReference type="EMBL" id="MCI66248.1"/>
    </source>
</evidence>
<dbReference type="EMBL" id="LXQA010691826">
    <property type="protein sequence ID" value="MCI66248.1"/>
    <property type="molecule type" value="Genomic_DNA"/>
</dbReference>
<reference evidence="1 2" key="1">
    <citation type="journal article" date="2018" name="Front. Plant Sci.">
        <title>Red Clover (Trifolium pratense) and Zigzag Clover (T. medium) - A Picture of Genomic Similarities and Differences.</title>
        <authorList>
            <person name="Dluhosova J."/>
            <person name="Istvanek J."/>
            <person name="Nedelnik J."/>
            <person name="Repkova J."/>
        </authorList>
    </citation>
    <scope>NUCLEOTIDE SEQUENCE [LARGE SCALE GENOMIC DNA]</scope>
    <source>
        <strain evidence="2">cv. 10/8</strain>
        <tissue evidence="1">Leaf</tissue>
    </source>
</reference>
<dbReference type="Proteomes" id="UP000265520">
    <property type="component" value="Unassembled WGS sequence"/>
</dbReference>
<evidence type="ECO:0000313" key="2">
    <source>
        <dbReference type="Proteomes" id="UP000265520"/>
    </source>
</evidence>
<sequence length="73" mass="8073">RGRIKATVLLGTRSDWTTAEVAATAKRGESTGGQQGEDDGGVVFFEAEAIAKDSLFRRFQHHNRYQDSTLTCR</sequence>
<accession>A0A392TZC3</accession>
<protein>
    <submittedName>
        <fullName evidence="1">Uncharacterized protein</fullName>
    </submittedName>
</protein>
<proteinExistence type="predicted"/>
<keyword evidence="2" id="KW-1185">Reference proteome</keyword>
<name>A0A392TZC3_9FABA</name>
<feature type="non-terminal residue" evidence="1">
    <location>
        <position position="1"/>
    </location>
</feature>
<organism evidence="1 2">
    <name type="scientific">Trifolium medium</name>
    <dbReference type="NCBI Taxonomy" id="97028"/>
    <lineage>
        <taxon>Eukaryota</taxon>
        <taxon>Viridiplantae</taxon>
        <taxon>Streptophyta</taxon>
        <taxon>Embryophyta</taxon>
        <taxon>Tracheophyta</taxon>
        <taxon>Spermatophyta</taxon>
        <taxon>Magnoliopsida</taxon>
        <taxon>eudicotyledons</taxon>
        <taxon>Gunneridae</taxon>
        <taxon>Pentapetalae</taxon>
        <taxon>rosids</taxon>
        <taxon>fabids</taxon>
        <taxon>Fabales</taxon>
        <taxon>Fabaceae</taxon>
        <taxon>Papilionoideae</taxon>
        <taxon>50 kb inversion clade</taxon>
        <taxon>NPAAA clade</taxon>
        <taxon>Hologalegina</taxon>
        <taxon>IRL clade</taxon>
        <taxon>Trifolieae</taxon>
        <taxon>Trifolium</taxon>
    </lineage>
</organism>
<dbReference type="AlphaFoldDB" id="A0A392TZC3"/>
<comment type="caution">
    <text evidence="1">The sequence shown here is derived from an EMBL/GenBank/DDBJ whole genome shotgun (WGS) entry which is preliminary data.</text>
</comment>